<protein>
    <submittedName>
        <fullName evidence="1">Predicted protein</fullName>
    </submittedName>
</protein>
<sequence>MNFGMPTHRSRGIAYSTNGGTFNKTDVDNKFSLFVIHGVKGTNGLTRLQALASGNKRSIIADGYIYFRVPCLDNLARPKWCNRIIVGDDETSAIDSMVCEGDSIAFVTQSEGIKTICVGVGEETKIV</sequence>
<organism evidence="1 2">
    <name type="scientific">Leptosphaeria maculans (strain JN3 / isolate v23.1.3 / race Av1-4-5-6-7-8)</name>
    <name type="common">Blackleg fungus</name>
    <name type="synonym">Phoma lingam</name>
    <dbReference type="NCBI Taxonomy" id="985895"/>
    <lineage>
        <taxon>Eukaryota</taxon>
        <taxon>Fungi</taxon>
        <taxon>Dikarya</taxon>
        <taxon>Ascomycota</taxon>
        <taxon>Pezizomycotina</taxon>
        <taxon>Dothideomycetes</taxon>
        <taxon>Pleosporomycetidae</taxon>
        <taxon>Pleosporales</taxon>
        <taxon>Pleosporineae</taxon>
        <taxon>Leptosphaeriaceae</taxon>
        <taxon>Plenodomus</taxon>
        <taxon>Plenodomus lingam/Leptosphaeria maculans species complex</taxon>
    </lineage>
</organism>
<keyword evidence="2" id="KW-1185">Reference proteome</keyword>
<proteinExistence type="predicted"/>
<reference evidence="2" key="1">
    <citation type="journal article" date="2011" name="Nat. Commun.">
        <title>Effector diversification within compartments of the Leptosphaeria maculans genome affected by Repeat-Induced Point mutations.</title>
        <authorList>
            <person name="Rouxel T."/>
            <person name="Grandaubert J."/>
            <person name="Hane J.K."/>
            <person name="Hoede C."/>
            <person name="van de Wouw A.P."/>
            <person name="Couloux A."/>
            <person name="Dominguez V."/>
            <person name="Anthouard V."/>
            <person name="Bally P."/>
            <person name="Bourras S."/>
            <person name="Cozijnsen A.J."/>
            <person name="Ciuffetti L.M."/>
            <person name="Degrave A."/>
            <person name="Dilmaghani A."/>
            <person name="Duret L."/>
            <person name="Fudal I."/>
            <person name="Goodwin S.B."/>
            <person name="Gout L."/>
            <person name="Glaser N."/>
            <person name="Linglin J."/>
            <person name="Kema G.H.J."/>
            <person name="Lapalu N."/>
            <person name="Lawrence C.B."/>
            <person name="May K."/>
            <person name="Meyer M."/>
            <person name="Ollivier B."/>
            <person name="Poulain J."/>
            <person name="Schoch C.L."/>
            <person name="Simon A."/>
            <person name="Spatafora J.W."/>
            <person name="Stachowiak A."/>
            <person name="Turgeon B.G."/>
            <person name="Tyler B.M."/>
            <person name="Vincent D."/>
            <person name="Weissenbach J."/>
            <person name="Amselem J."/>
            <person name="Quesneville H."/>
            <person name="Oliver R.P."/>
            <person name="Wincker P."/>
            <person name="Balesdent M.-H."/>
            <person name="Howlett B.J."/>
        </authorList>
    </citation>
    <scope>NUCLEOTIDE SEQUENCE [LARGE SCALE GENOMIC DNA]</scope>
    <source>
        <strain evidence="2">JN3 / isolate v23.1.3 / race Av1-4-5-6-7-8</strain>
    </source>
</reference>
<dbReference type="AlphaFoldDB" id="E5AC85"/>
<dbReference type="InParanoid" id="E5AC85"/>
<gene>
    <name evidence="1" type="ORF">LEMA_P008740.1</name>
</gene>
<evidence type="ECO:0000313" key="2">
    <source>
        <dbReference type="Proteomes" id="UP000002668"/>
    </source>
</evidence>
<name>E5AC85_LEPMJ</name>
<dbReference type="GeneID" id="13286649"/>
<dbReference type="VEuPathDB" id="FungiDB:LEMA_P008740.1"/>
<dbReference type="HOGENOM" id="CLU_1970954_0_0_1"/>
<evidence type="ECO:0000313" key="1">
    <source>
        <dbReference type="EMBL" id="CBY02087.1"/>
    </source>
</evidence>
<accession>E5AC85</accession>
<dbReference type="Proteomes" id="UP000002668">
    <property type="component" value="Genome"/>
</dbReference>
<dbReference type="EMBL" id="FP929139">
    <property type="protein sequence ID" value="CBY02087.1"/>
    <property type="molecule type" value="Genomic_DNA"/>
</dbReference>